<keyword evidence="2" id="KW-0812">Transmembrane</keyword>
<organism evidence="3 4">
    <name type="scientific">Trichobilharzia regenti</name>
    <name type="common">Nasal bird schistosome</name>
    <dbReference type="NCBI Taxonomy" id="157069"/>
    <lineage>
        <taxon>Eukaryota</taxon>
        <taxon>Metazoa</taxon>
        <taxon>Spiralia</taxon>
        <taxon>Lophotrochozoa</taxon>
        <taxon>Platyhelminthes</taxon>
        <taxon>Trematoda</taxon>
        <taxon>Digenea</taxon>
        <taxon>Strigeidida</taxon>
        <taxon>Schistosomatoidea</taxon>
        <taxon>Schistosomatidae</taxon>
        <taxon>Trichobilharzia</taxon>
    </lineage>
</organism>
<keyword evidence="3" id="KW-1185">Reference proteome</keyword>
<dbReference type="WBParaSite" id="TREG1_88030.1">
    <property type="protein sequence ID" value="TREG1_88030.1"/>
    <property type="gene ID" value="TREG1_88030"/>
</dbReference>
<evidence type="ECO:0000256" key="1">
    <source>
        <dbReference type="SAM" id="MobiDB-lite"/>
    </source>
</evidence>
<reference evidence="3" key="1">
    <citation type="submission" date="2022-06" db="EMBL/GenBank/DDBJ databases">
        <authorList>
            <person name="Berger JAMES D."/>
            <person name="Berger JAMES D."/>
        </authorList>
    </citation>
    <scope>NUCLEOTIDE SEQUENCE [LARGE SCALE GENOMIC DNA]</scope>
</reference>
<proteinExistence type="predicted"/>
<evidence type="ECO:0000313" key="3">
    <source>
        <dbReference type="Proteomes" id="UP000050795"/>
    </source>
</evidence>
<dbReference type="AlphaFoldDB" id="A0AA85KG95"/>
<dbReference type="Proteomes" id="UP000050795">
    <property type="component" value="Unassembled WGS sequence"/>
</dbReference>
<keyword evidence="2" id="KW-1133">Transmembrane helix</keyword>
<evidence type="ECO:0000313" key="5">
    <source>
        <dbReference type="WBParaSite" id="TREG1_88040.1"/>
    </source>
</evidence>
<feature type="region of interest" description="Disordered" evidence="1">
    <location>
        <begin position="173"/>
        <end position="207"/>
    </location>
</feature>
<dbReference type="WBParaSite" id="TREG1_88040.1">
    <property type="protein sequence ID" value="TREG1_88040.1"/>
    <property type="gene ID" value="TREG1_88040"/>
</dbReference>
<feature type="transmembrane region" description="Helical" evidence="2">
    <location>
        <begin position="30"/>
        <end position="50"/>
    </location>
</feature>
<reference evidence="4 5" key="2">
    <citation type="submission" date="2023-11" db="UniProtKB">
        <authorList>
            <consortium name="WormBaseParasite"/>
        </authorList>
    </citation>
    <scope>IDENTIFICATION</scope>
</reference>
<feature type="compositionally biased region" description="Basic and acidic residues" evidence="1">
    <location>
        <begin position="185"/>
        <end position="196"/>
    </location>
</feature>
<name>A0AA85KG95_TRIRE</name>
<keyword evidence="2" id="KW-0472">Membrane</keyword>
<evidence type="ECO:0000313" key="4">
    <source>
        <dbReference type="WBParaSite" id="TREG1_88030.1"/>
    </source>
</evidence>
<sequence length="207" mass="23019">MTTEGYGDFTTPNTTITNVVVQETTDLLNIIIPIVSVCFFIASVVITYIIDDPGIKTLKNITPEEDLKPISESDRNHLRYLAERKLYIDTKGHTFSAFTPHAAPEATVHATHEHTDNSECGRRRACSESHTPNAGEVSSETQIILQHMLIRAGYPHNNTDSLFSGNSIRSRPGFHNPFSSLKKSKATENETQKLEENNPDSQSGFQC</sequence>
<evidence type="ECO:0000256" key="2">
    <source>
        <dbReference type="SAM" id="Phobius"/>
    </source>
</evidence>
<accession>A0AA85KG95</accession>
<protein>
    <submittedName>
        <fullName evidence="4 5">Uncharacterized protein</fullName>
    </submittedName>
</protein>